<evidence type="ECO:0000313" key="5">
    <source>
        <dbReference type="EMBL" id="GFR58688.1"/>
    </source>
</evidence>
<dbReference type="InterPro" id="IPR013761">
    <property type="entry name" value="SAM/pointed_sf"/>
</dbReference>
<feature type="compositionally biased region" description="Polar residues" evidence="3">
    <location>
        <begin position="846"/>
        <end position="857"/>
    </location>
</feature>
<gene>
    <name evidence="5" type="ORF">ElyMa_001773800</name>
</gene>
<feature type="region of interest" description="Disordered" evidence="3">
    <location>
        <begin position="172"/>
        <end position="213"/>
    </location>
</feature>
<feature type="region of interest" description="Disordered" evidence="3">
    <location>
        <begin position="1194"/>
        <end position="1306"/>
    </location>
</feature>
<name>A0AAV4EC90_9GAST</name>
<feature type="region of interest" description="Disordered" evidence="3">
    <location>
        <begin position="613"/>
        <end position="956"/>
    </location>
</feature>
<feature type="compositionally biased region" description="Polar residues" evidence="3">
    <location>
        <begin position="904"/>
        <end position="914"/>
    </location>
</feature>
<feature type="domain" description="SAM" evidence="4">
    <location>
        <begin position="311"/>
        <end position="375"/>
    </location>
</feature>
<feature type="compositionally biased region" description="Low complexity" evidence="3">
    <location>
        <begin position="732"/>
        <end position="764"/>
    </location>
</feature>
<feature type="compositionally biased region" description="Low complexity" evidence="3">
    <location>
        <begin position="786"/>
        <end position="807"/>
    </location>
</feature>
<feature type="compositionally biased region" description="Low complexity" evidence="3">
    <location>
        <begin position="436"/>
        <end position="449"/>
    </location>
</feature>
<feature type="region of interest" description="Disordered" evidence="3">
    <location>
        <begin position="515"/>
        <end position="548"/>
    </location>
</feature>
<feature type="region of interest" description="Disordered" evidence="3">
    <location>
        <begin position="1088"/>
        <end position="1142"/>
    </location>
</feature>
<dbReference type="Gene3D" id="1.10.150.50">
    <property type="entry name" value="Transcription Factor, Ets-1"/>
    <property type="match status" value="2"/>
</dbReference>
<dbReference type="CDD" id="cd09497">
    <property type="entry name" value="SAM_caskin1_2_repeat1"/>
    <property type="match status" value="1"/>
</dbReference>
<reference evidence="5 6" key="1">
    <citation type="journal article" date="2021" name="Elife">
        <title>Chloroplast acquisition without the gene transfer in kleptoplastic sea slugs, Plakobranchus ocellatus.</title>
        <authorList>
            <person name="Maeda T."/>
            <person name="Takahashi S."/>
            <person name="Yoshida T."/>
            <person name="Shimamura S."/>
            <person name="Takaki Y."/>
            <person name="Nagai Y."/>
            <person name="Toyoda A."/>
            <person name="Suzuki Y."/>
            <person name="Arimoto A."/>
            <person name="Ishii H."/>
            <person name="Satoh N."/>
            <person name="Nishiyama T."/>
            <person name="Hasebe M."/>
            <person name="Maruyama T."/>
            <person name="Minagawa J."/>
            <person name="Obokata J."/>
            <person name="Shigenobu S."/>
        </authorList>
    </citation>
    <scope>NUCLEOTIDE SEQUENCE [LARGE SCALE GENOMIC DNA]</scope>
</reference>
<feature type="domain" description="SAM" evidence="4">
    <location>
        <begin position="242"/>
        <end position="305"/>
    </location>
</feature>
<accession>A0AAV4EC90</accession>
<dbReference type="InterPro" id="IPR001660">
    <property type="entry name" value="SAM"/>
</dbReference>
<dbReference type="InterPro" id="IPR033635">
    <property type="entry name" value="ANKS1/Caskin"/>
</dbReference>
<evidence type="ECO:0000256" key="2">
    <source>
        <dbReference type="ARBA" id="ARBA00023043"/>
    </source>
</evidence>
<feature type="compositionally biased region" description="Polar residues" evidence="3">
    <location>
        <begin position="108"/>
        <end position="120"/>
    </location>
</feature>
<sequence>MCSRMSHAGYVDSGIDKACFGKSPFAFGPSPGSTVTTNGPTTPNGFLGGSGDNNGCIAAYPGNPVAFQYGQGTDWLPHHHQHQYPLAGGEGGGNNMRGGASPARDSPAHSNRNSAASSDSGRGYSTGGGHVLDSKLSHNYVNMHMSNNNINNSSGHPHHYYQQLQHQKLAGTNAGSLGPQQHQQQQQHRLSGQSYESGVSSRQSYHSSGSSSVGSLDLLEEQAGYSSSATINVGQLVQAGVADTEVLHAWLNDLEFGEYYPLFLQAGYDMPTISRMTPEDLTAIGITKPAHRKRLKSEIARLNIHDGIPEFRPSDLMEWLHLLGLGAYLDTLCGQGYDSLDYVTDITWEDLEEIGIKKLGHQKKIMLAIDRLKRLKSSGKRISAMDGRTASLELLEPPPPAPPISGRWSGGEGMGIPPHVYDVSGGMVGGARPKKSPSGDSISTTSSGNSGSGSSGAGSGTHHYHGAEMRVIPLPREDAGGGPGMAGGIPHRHNSTGSASGLQPDVVAIQVKRNLRGSVSEDKRGPANSQGGGYFQQHQYNQHQQQQQQLMYHSFQGPVRRTSESDVFADHPQIRSFEAEDRRRPSMPAEFDSEKHEAELNTEGHKKLFLAPKTNKAGFGNGMNQSSLKVETGEHIYDTPQISPSQKSPRPAVMPKPSVSFAPNPTLAGPLHVNTAPDVSQPQSKPSPVGKGGKKVPPPPPIRTDSIRGESMSRDGVPPGSPSRCLNNSGQVPASTVSVSASVHPPHSSSTSTSVSVPPKVAAKPTPPPVMQKPQIHHPSVTSKIQQQQQTMGSQQQQQQQQQLSSQAHHPVTPAHPVTSVGTAAKPGQQHSRPEPAVLIKPKVSSGPSSPYSQQAVKSPLPSKAPFGAGSASPASSQSHFSHAQSKNQSLPSAAPTVSAPSDAHSQVLSSCMKSLSEKIAGRAAQQEEKEKDDEDQFPDNVSTDSDDFPPPPPPIAMDIITPKIHNYGIPSTRKPGEFGLHHRQPGLIGSPRMMGGPGVAPRVGTVGLGTTVSYAEVHHRPDAATSRTAPLQTSSMSAAFRVQPAGHMSSPQALHTKLSSAQPMALGPMSSSTTSTVASSRVIAASASHHLPSNNHTSRPQVQHKESFPDPAHPMSTENRSDSTSSFESTSSSSSLDSNTLPFANENVGTIKQRAAAITTTAADTTTTTTTTATLTTNCSLPSVSVIGQALAARGQENESHRHMPGSFPPPPPSSSSSSSASSSFPHHQRQLSGGGVRPPVPSKKPTLSPKPVRLQAEKSGVTSNLSQAVATPNITTTASHTKAVQKQLWPEQEGSTTTQHSSNVLSDIDDMLQGLTDELDAALEEEFAS</sequence>
<evidence type="ECO:0000313" key="6">
    <source>
        <dbReference type="Proteomes" id="UP000762676"/>
    </source>
</evidence>
<feature type="compositionally biased region" description="Polar residues" evidence="3">
    <location>
        <begin position="1295"/>
        <end position="1306"/>
    </location>
</feature>
<feature type="compositionally biased region" description="Low complexity" evidence="3">
    <location>
        <begin position="535"/>
        <end position="548"/>
    </location>
</feature>
<dbReference type="Proteomes" id="UP000762676">
    <property type="component" value="Unassembled WGS sequence"/>
</dbReference>
<feature type="region of interest" description="Disordered" evidence="3">
    <location>
        <begin position="74"/>
        <end position="131"/>
    </location>
</feature>
<feature type="compositionally biased region" description="Low complexity" evidence="3">
    <location>
        <begin position="197"/>
        <end position="213"/>
    </location>
</feature>
<dbReference type="InterPro" id="IPR035498">
    <property type="entry name" value="Caskin1/2_SAM_2"/>
</dbReference>
<feature type="compositionally biased region" description="Polar residues" evidence="3">
    <location>
        <begin position="1092"/>
        <end position="1102"/>
    </location>
</feature>
<comment type="caution">
    <text evidence="5">The sequence shown here is derived from an EMBL/GenBank/DDBJ whole genome shotgun (WGS) entry which is preliminary data.</text>
</comment>
<feature type="compositionally biased region" description="Gly residues" evidence="3">
    <location>
        <begin position="450"/>
        <end position="459"/>
    </location>
</feature>
<evidence type="ECO:0000256" key="1">
    <source>
        <dbReference type="ARBA" id="ARBA00022737"/>
    </source>
</evidence>
<feature type="compositionally biased region" description="Basic and acidic residues" evidence="3">
    <location>
        <begin position="561"/>
        <end position="584"/>
    </location>
</feature>
<feature type="compositionally biased region" description="Basic and acidic residues" evidence="3">
    <location>
        <begin position="592"/>
        <end position="601"/>
    </location>
</feature>
<evidence type="ECO:0000256" key="3">
    <source>
        <dbReference type="SAM" id="MobiDB-lite"/>
    </source>
</evidence>
<dbReference type="InterPro" id="IPR035497">
    <property type="entry name" value="Caskin1/2_SAM_1"/>
</dbReference>
<organism evidence="5 6">
    <name type="scientific">Elysia marginata</name>
    <dbReference type="NCBI Taxonomy" id="1093978"/>
    <lineage>
        <taxon>Eukaryota</taxon>
        <taxon>Metazoa</taxon>
        <taxon>Spiralia</taxon>
        <taxon>Lophotrochozoa</taxon>
        <taxon>Mollusca</taxon>
        <taxon>Gastropoda</taxon>
        <taxon>Heterobranchia</taxon>
        <taxon>Euthyneura</taxon>
        <taxon>Panpulmonata</taxon>
        <taxon>Sacoglossa</taxon>
        <taxon>Placobranchoidea</taxon>
        <taxon>Plakobranchidae</taxon>
        <taxon>Elysia</taxon>
    </lineage>
</organism>
<dbReference type="EMBL" id="BMAT01003620">
    <property type="protein sequence ID" value="GFR58688.1"/>
    <property type="molecule type" value="Genomic_DNA"/>
</dbReference>
<feature type="region of interest" description="Disordered" evidence="3">
    <location>
        <begin position="561"/>
        <end position="601"/>
    </location>
</feature>
<dbReference type="PROSITE" id="PS50105">
    <property type="entry name" value="SAM_DOMAIN"/>
    <property type="match status" value="2"/>
</dbReference>
<dbReference type="Pfam" id="PF00536">
    <property type="entry name" value="SAM_1"/>
    <property type="match status" value="2"/>
</dbReference>
<dbReference type="CDD" id="cd09498">
    <property type="entry name" value="SAM_caskin1_2_repeat2"/>
    <property type="match status" value="1"/>
</dbReference>
<feature type="compositionally biased region" description="Low complexity" evidence="3">
    <location>
        <begin position="1216"/>
        <end position="1227"/>
    </location>
</feature>
<feature type="compositionally biased region" description="Low complexity" evidence="3">
    <location>
        <begin position="864"/>
        <end position="887"/>
    </location>
</feature>
<protein>
    <submittedName>
        <fullName evidence="5">Caskin-1</fullName>
    </submittedName>
</protein>
<keyword evidence="1" id="KW-0677">Repeat</keyword>
<dbReference type="SUPFAM" id="SSF47769">
    <property type="entry name" value="SAM/Pointed domain"/>
    <property type="match status" value="2"/>
</dbReference>
<dbReference type="PANTHER" id="PTHR24174:SF16">
    <property type="entry name" value="CASKIN-2"/>
    <property type="match status" value="1"/>
</dbReference>
<feature type="compositionally biased region" description="Polar residues" evidence="3">
    <location>
        <begin position="1262"/>
        <end position="1286"/>
    </location>
</feature>
<dbReference type="SMART" id="SM00454">
    <property type="entry name" value="SAM"/>
    <property type="match status" value="2"/>
</dbReference>
<proteinExistence type="predicted"/>
<feature type="region of interest" description="Disordered" evidence="3">
    <location>
        <begin position="389"/>
        <end position="503"/>
    </location>
</feature>
<evidence type="ECO:0000259" key="4">
    <source>
        <dbReference type="PROSITE" id="PS50105"/>
    </source>
</evidence>
<feature type="compositionally biased region" description="Basic and acidic residues" evidence="3">
    <location>
        <begin position="916"/>
        <end position="930"/>
    </location>
</feature>
<feature type="compositionally biased region" description="Low complexity" evidence="3">
    <location>
        <begin position="1123"/>
        <end position="1139"/>
    </location>
</feature>
<dbReference type="PANTHER" id="PTHR24174">
    <property type="entry name" value="ANKYRIN REPEAT AND STERILE ALPHA MOTIF DOMAIN-CONTAINING PROTEIN 1"/>
    <property type="match status" value="1"/>
</dbReference>
<keyword evidence="6" id="KW-1185">Reference proteome</keyword>
<keyword evidence="2" id="KW-0040">ANK repeat</keyword>
<dbReference type="FunFam" id="1.10.150.50:FF:000028">
    <property type="entry name" value="caskin-2 isoform X2"/>
    <property type="match status" value="1"/>
</dbReference>